<feature type="compositionally biased region" description="Acidic residues" evidence="4">
    <location>
        <begin position="764"/>
        <end position="776"/>
    </location>
</feature>
<dbReference type="GO" id="GO:0050295">
    <property type="term" value="F:steryl-beta-glucosidase activity"/>
    <property type="evidence" value="ECO:0007669"/>
    <property type="project" value="TreeGrafter"/>
</dbReference>
<evidence type="ECO:0000256" key="3">
    <source>
        <dbReference type="ARBA" id="ARBA00023295"/>
    </source>
</evidence>
<dbReference type="SUPFAM" id="SSF51445">
    <property type="entry name" value="(Trans)glycosidases"/>
    <property type="match status" value="1"/>
</dbReference>
<dbReference type="Gene3D" id="3.20.20.80">
    <property type="entry name" value="Glycosidases"/>
    <property type="match status" value="2"/>
</dbReference>
<dbReference type="GO" id="GO:1904462">
    <property type="term" value="P:ergosteryl 3-beta-D-glucoside catabolic process"/>
    <property type="evidence" value="ECO:0007669"/>
    <property type="project" value="TreeGrafter"/>
</dbReference>
<feature type="domain" description="Glycoside hydrolase family 5 C-terminal" evidence="6">
    <location>
        <begin position="675"/>
        <end position="768"/>
    </location>
</feature>
<dbReference type="InterPro" id="IPR018087">
    <property type="entry name" value="Glyco_hydro_5_CS"/>
</dbReference>
<dbReference type="InterPro" id="IPR017853">
    <property type="entry name" value="GH"/>
</dbReference>
<comment type="caution">
    <text evidence="7">The sequence shown here is derived from an EMBL/GenBank/DDBJ whole genome shotgun (WGS) entry which is preliminary data.</text>
</comment>
<accession>A0A4S4MNX5</accession>
<dbReference type="Pfam" id="PF00150">
    <property type="entry name" value="Cellulase"/>
    <property type="match status" value="1"/>
</dbReference>
<dbReference type="InterPro" id="IPR001547">
    <property type="entry name" value="Glyco_hydro_5"/>
</dbReference>
<dbReference type="InterPro" id="IPR013780">
    <property type="entry name" value="Glyco_hydro_b"/>
</dbReference>
<protein>
    <recommendedName>
        <fullName evidence="9">Glycoside hydrolase family 5 domain-containing protein</fullName>
    </recommendedName>
</protein>
<organism evidence="7 8">
    <name type="scientific">Antrodiella citrinella</name>
    <dbReference type="NCBI Taxonomy" id="2447956"/>
    <lineage>
        <taxon>Eukaryota</taxon>
        <taxon>Fungi</taxon>
        <taxon>Dikarya</taxon>
        <taxon>Basidiomycota</taxon>
        <taxon>Agaricomycotina</taxon>
        <taxon>Agaricomycetes</taxon>
        <taxon>Polyporales</taxon>
        <taxon>Steccherinaceae</taxon>
        <taxon>Antrodiella</taxon>
    </lineage>
</organism>
<dbReference type="PANTHER" id="PTHR31308">
    <property type="match status" value="1"/>
</dbReference>
<evidence type="ECO:0000313" key="7">
    <source>
        <dbReference type="EMBL" id="THH26751.1"/>
    </source>
</evidence>
<gene>
    <name evidence="7" type="ORF">EUX98_g7434</name>
</gene>
<evidence type="ECO:0000256" key="2">
    <source>
        <dbReference type="ARBA" id="ARBA00022801"/>
    </source>
</evidence>
<evidence type="ECO:0008006" key="9">
    <source>
        <dbReference type="Google" id="ProtNLM"/>
    </source>
</evidence>
<dbReference type="InterPro" id="IPR041036">
    <property type="entry name" value="GH5_C"/>
</dbReference>
<dbReference type="OrthoDB" id="9971853at2759"/>
<feature type="compositionally biased region" description="Polar residues" evidence="4">
    <location>
        <begin position="778"/>
        <end position="788"/>
    </location>
</feature>
<dbReference type="GO" id="GO:0000272">
    <property type="term" value="P:polysaccharide catabolic process"/>
    <property type="evidence" value="ECO:0007669"/>
    <property type="project" value="InterPro"/>
</dbReference>
<evidence type="ECO:0000259" key="6">
    <source>
        <dbReference type="Pfam" id="PF18564"/>
    </source>
</evidence>
<dbReference type="Pfam" id="PF18564">
    <property type="entry name" value="Glyco_hydro_5_C"/>
    <property type="match status" value="1"/>
</dbReference>
<dbReference type="AlphaFoldDB" id="A0A4S4MNX5"/>
<dbReference type="InterPro" id="IPR052066">
    <property type="entry name" value="Glycosphingolipid_Hydrolases"/>
</dbReference>
<dbReference type="Proteomes" id="UP000308730">
    <property type="component" value="Unassembled WGS sequence"/>
</dbReference>
<keyword evidence="8" id="KW-1185">Reference proteome</keyword>
<comment type="similarity">
    <text evidence="1">Belongs to the glycosyl hydrolase 5 (cellulase A) family.</text>
</comment>
<dbReference type="EMBL" id="SGPM01000314">
    <property type="protein sequence ID" value="THH26751.1"/>
    <property type="molecule type" value="Genomic_DNA"/>
</dbReference>
<feature type="domain" description="Glycoside hydrolase family 5" evidence="5">
    <location>
        <begin position="87"/>
        <end position="146"/>
    </location>
</feature>
<evidence type="ECO:0000256" key="1">
    <source>
        <dbReference type="ARBA" id="ARBA00005641"/>
    </source>
</evidence>
<reference evidence="7 8" key="1">
    <citation type="submission" date="2019-02" db="EMBL/GenBank/DDBJ databases">
        <title>Genome sequencing of the rare red list fungi Antrodiella citrinella (Flaviporus citrinellus).</title>
        <authorList>
            <person name="Buettner E."/>
            <person name="Kellner H."/>
        </authorList>
    </citation>
    <scope>NUCLEOTIDE SEQUENCE [LARGE SCALE GENOMIC DNA]</scope>
    <source>
        <strain evidence="7 8">DSM 108506</strain>
    </source>
</reference>
<evidence type="ECO:0000256" key="4">
    <source>
        <dbReference type="SAM" id="MobiDB-lite"/>
    </source>
</evidence>
<dbReference type="Gene3D" id="2.60.40.1180">
    <property type="entry name" value="Golgi alpha-mannosidase II"/>
    <property type="match status" value="1"/>
</dbReference>
<feature type="region of interest" description="Disordered" evidence="4">
    <location>
        <begin position="759"/>
        <end position="790"/>
    </location>
</feature>
<sequence>MPKVPTVSPATGKPVSSQFIHTLESSFVDSAGRTLLLRGVNLSGADKAPLGCPSQILDDFWETAESGGESFVGRPLNLDDGSADVHLARLKGWGFNMLRYVVTWEALEHAGPGKYDYEFMDYTVRVLRKCKEFGFKILMDPHQDTWSRFSGGSGAPYWTLPACGIEPRNITPTQAAIIHCEYPNASNPNPAEMPAMIWSTNYGRLAIQTLFTLFFAGNDFAPKCVIDGVNIQDYLQSHYIKAFGKLADRIRDAGDLMDDCVLGWDSLNEPFEGFCGYPDLNAYPSEQTSTLKKGTFPTPAQSLRLGMGQAQTLDTWTFGAFGPKKSGRTTVDPKGVRLWLDPAAEPDGVHSTWGWKRDAGWKVGSCLWALHGVWDVETGYVITPDYFKYNPEGDRDVCFIEDYWRPHWQAFAARIRHSQPEAILFVAPPVFAQPPPIDESDLKGRGCLSTHYYDGLTLITRHWHWFNADALGLLRGKYSSNFPAVKFGERAIRQSIQEQLGVLKDDAKILGAYPTIIGEIGIPYDMDDKKSYGWTDNGKHKGDYTNQQKAMDASLNAADGPNSLNYTIWTYVPDHTHTWGDGWNLEDLSLWSPDDMRDRPDVCMQNNDASSALLLKRPGPNPMSTSAATSTLSLATLGNAASTDHDPSSRTSLSHWENAYDFLTDGARAVKAFARPYPAAVVGVPKDINFDIAKAEFKFTVRVRPEDAPVSGILPPPISRTSSESSTLVEDAPEKTDEPATEIFLPVVHYASNKQVARCRGEQTDADEASVSEYEDSSAPSTNRSTPYGTVRGSVPPAIASTLDCSTLQAAWYTSGAGGPTFTTPLSLDVEVSAGRWTVEGQTLRWWYPVPSKGEPEQEYTITVRRAGGAIKEAAETSVWSNFCGTLSRFCSSE</sequence>
<keyword evidence="3" id="KW-0326">Glycosidase</keyword>
<feature type="region of interest" description="Disordered" evidence="4">
    <location>
        <begin position="712"/>
        <end position="737"/>
    </location>
</feature>
<dbReference type="PROSITE" id="PS00659">
    <property type="entry name" value="GLYCOSYL_HYDROL_F5"/>
    <property type="match status" value="1"/>
</dbReference>
<evidence type="ECO:0000259" key="5">
    <source>
        <dbReference type="Pfam" id="PF00150"/>
    </source>
</evidence>
<name>A0A4S4MNX5_9APHY</name>
<keyword evidence="2" id="KW-0378">Hydrolase</keyword>
<dbReference type="PANTHER" id="PTHR31308:SF6">
    <property type="entry name" value="GLYCOSIDE HYDROLASE FAMILY 5 C-TERMINAL DOMAIN-CONTAINING PROTEIN"/>
    <property type="match status" value="1"/>
</dbReference>
<feature type="compositionally biased region" description="Polar residues" evidence="4">
    <location>
        <begin position="719"/>
        <end position="728"/>
    </location>
</feature>
<proteinExistence type="inferred from homology"/>
<evidence type="ECO:0000313" key="8">
    <source>
        <dbReference type="Proteomes" id="UP000308730"/>
    </source>
</evidence>